<gene>
    <name evidence="2" type="ORF">QO001_005868</name>
</gene>
<feature type="coiled-coil region" evidence="1">
    <location>
        <begin position="11"/>
        <end position="38"/>
    </location>
</feature>
<sequence>MSDPCAIADYITEAEQHIRNAEAILNELEEVRSSEARRLRACMYIAAMKRLKRIIETHRTGEEAEPDALPAPVMPGQPRLFWWLAPRPASEGRVFRRRAG</sequence>
<dbReference type="EMBL" id="JAUSWL010000019">
    <property type="protein sequence ID" value="MDQ0546915.1"/>
    <property type="molecule type" value="Genomic_DNA"/>
</dbReference>
<evidence type="ECO:0000313" key="2">
    <source>
        <dbReference type="EMBL" id="MDQ0546915.1"/>
    </source>
</evidence>
<evidence type="ECO:0000313" key="3">
    <source>
        <dbReference type="Proteomes" id="UP001223420"/>
    </source>
</evidence>
<reference evidence="2" key="1">
    <citation type="submission" date="2023-07" db="EMBL/GenBank/DDBJ databases">
        <title>Genomic Encyclopedia of Type Strains, Phase IV (KMG-IV): sequencing the most valuable type-strain genomes for metagenomic binning, comparative biology and taxonomic classification.</title>
        <authorList>
            <person name="Goeker M."/>
        </authorList>
    </citation>
    <scope>NUCLEOTIDE SEQUENCE</scope>
    <source>
        <strain evidence="2">DSM 19569</strain>
    </source>
</reference>
<comment type="caution">
    <text evidence="2">The sequence shown here is derived from an EMBL/GenBank/DDBJ whole genome shotgun (WGS) entry which is preliminary data.</text>
</comment>
<protein>
    <submittedName>
        <fullName evidence="2">Uncharacterized protein</fullName>
    </submittedName>
</protein>
<dbReference type="AlphaFoldDB" id="A0AAJ1X032"/>
<dbReference type="RefSeq" id="WP_230367976.1">
    <property type="nucleotide sequence ID" value="NZ_JAJALK010000018.1"/>
</dbReference>
<organism evidence="2 3">
    <name type="scientific">Methylobacterium brachiatum</name>
    <dbReference type="NCBI Taxonomy" id="269660"/>
    <lineage>
        <taxon>Bacteria</taxon>
        <taxon>Pseudomonadati</taxon>
        <taxon>Pseudomonadota</taxon>
        <taxon>Alphaproteobacteria</taxon>
        <taxon>Hyphomicrobiales</taxon>
        <taxon>Methylobacteriaceae</taxon>
        <taxon>Methylobacterium</taxon>
    </lineage>
</organism>
<keyword evidence="1" id="KW-0175">Coiled coil</keyword>
<accession>A0AAJ1X032</accession>
<dbReference type="Proteomes" id="UP001223420">
    <property type="component" value="Unassembled WGS sequence"/>
</dbReference>
<evidence type="ECO:0000256" key="1">
    <source>
        <dbReference type="SAM" id="Coils"/>
    </source>
</evidence>
<name>A0AAJ1X032_9HYPH</name>
<proteinExistence type="predicted"/>